<keyword evidence="2" id="KW-0812">Transmembrane</keyword>
<reference evidence="3" key="1">
    <citation type="submission" date="2021-01" db="EMBL/GenBank/DDBJ databases">
        <authorList>
            <consortium name="Aspergillus chevalieri M1 genome sequencing consortium"/>
            <person name="Kazuki M."/>
            <person name="Futagami T."/>
        </authorList>
    </citation>
    <scope>NUCLEOTIDE SEQUENCE</scope>
    <source>
        <strain evidence="3">M1</strain>
    </source>
</reference>
<feature type="region of interest" description="Disordered" evidence="1">
    <location>
        <begin position="1"/>
        <end position="20"/>
    </location>
</feature>
<gene>
    <name evidence="3" type="ORF">ACHE_60116A</name>
</gene>
<evidence type="ECO:0000313" key="4">
    <source>
        <dbReference type="Proteomes" id="UP000637239"/>
    </source>
</evidence>
<evidence type="ECO:0000256" key="1">
    <source>
        <dbReference type="SAM" id="MobiDB-lite"/>
    </source>
</evidence>
<accession>A0A7R7ZPR4</accession>
<feature type="transmembrane region" description="Helical" evidence="2">
    <location>
        <begin position="44"/>
        <end position="67"/>
    </location>
</feature>
<name>A0A7R7ZPR4_ASPCH</name>
<evidence type="ECO:0008006" key="5">
    <source>
        <dbReference type="Google" id="ProtNLM"/>
    </source>
</evidence>
<sequence>MSMTKVNVSKEDLEDPTVPSQAVTHDDVFGEISDRGPNYRNVRVLGIIALMMKTQIGLGVLSIPSAFNTSGIVS</sequence>
<dbReference type="AlphaFoldDB" id="A0A7R7ZPR4"/>
<dbReference type="KEGG" id="ache:ACHE_60116A"/>
<dbReference type="GeneID" id="66984588"/>
<protein>
    <recommendedName>
        <fullName evidence="5">Amino acid transporter transmembrane domain-containing protein</fullName>
    </recommendedName>
</protein>
<keyword evidence="4" id="KW-1185">Reference proteome</keyword>
<keyword evidence="2" id="KW-0472">Membrane</keyword>
<dbReference type="EMBL" id="AP024421">
    <property type="protein sequence ID" value="BCR90230.1"/>
    <property type="molecule type" value="Genomic_DNA"/>
</dbReference>
<organism evidence="3 4">
    <name type="scientific">Aspergillus chevalieri</name>
    <name type="common">Eurotium chevalieri</name>
    <dbReference type="NCBI Taxonomy" id="182096"/>
    <lineage>
        <taxon>Eukaryota</taxon>
        <taxon>Fungi</taxon>
        <taxon>Dikarya</taxon>
        <taxon>Ascomycota</taxon>
        <taxon>Pezizomycotina</taxon>
        <taxon>Eurotiomycetes</taxon>
        <taxon>Eurotiomycetidae</taxon>
        <taxon>Eurotiales</taxon>
        <taxon>Aspergillaceae</taxon>
        <taxon>Aspergillus</taxon>
        <taxon>Aspergillus subgen. Aspergillus</taxon>
    </lineage>
</organism>
<dbReference type="RefSeq" id="XP_043138752.1">
    <property type="nucleotide sequence ID" value="XM_043281255.1"/>
</dbReference>
<keyword evidence="2" id="KW-1133">Transmembrane helix</keyword>
<evidence type="ECO:0000256" key="2">
    <source>
        <dbReference type="SAM" id="Phobius"/>
    </source>
</evidence>
<evidence type="ECO:0000313" key="3">
    <source>
        <dbReference type="EMBL" id="BCR90230.1"/>
    </source>
</evidence>
<proteinExistence type="predicted"/>
<dbReference type="Proteomes" id="UP000637239">
    <property type="component" value="Chromosome 6"/>
</dbReference>
<reference evidence="3" key="2">
    <citation type="submission" date="2021-02" db="EMBL/GenBank/DDBJ databases">
        <title>Aspergillus chevalieri M1 genome sequence.</title>
        <authorList>
            <person name="Kadooka C."/>
            <person name="Mori K."/>
            <person name="Futagami T."/>
        </authorList>
    </citation>
    <scope>NUCLEOTIDE SEQUENCE</scope>
    <source>
        <strain evidence="3">M1</strain>
    </source>
</reference>